<sequence length="38" mass="4666">MVFVFSFGFPFNYYYFLGNSVIYMVFCYLVLQCRILFL</sequence>
<proteinExistence type="predicted"/>
<evidence type="ECO:0000313" key="2">
    <source>
        <dbReference type="EMBL" id="MBX72958.1"/>
    </source>
</evidence>
<reference evidence="2" key="1">
    <citation type="submission" date="2018-02" db="EMBL/GenBank/DDBJ databases">
        <title>Rhizophora mucronata_Transcriptome.</title>
        <authorList>
            <person name="Meera S.P."/>
            <person name="Sreeshan A."/>
            <person name="Augustine A."/>
        </authorList>
    </citation>
    <scope>NUCLEOTIDE SEQUENCE</scope>
    <source>
        <tissue evidence="2">Leaf</tissue>
    </source>
</reference>
<organism evidence="2">
    <name type="scientific">Rhizophora mucronata</name>
    <name type="common">Asiatic mangrove</name>
    <dbReference type="NCBI Taxonomy" id="61149"/>
    <lineage>
        <taxon>Eukaryota</taxon>
        <taxon>Viridiplantae</taxon>
        <taxon>Streptophyta</taxon>
        <taxon>Embryophyta</taxon>
        <taxon>Tracheophyta</taxon>
        <taxon>Spermatophyta</taxon>
        <taxon>Magnoliopsida</taxon>
        <taxon>eudicotyledons</taxon>
        <taxon>Gunneridae</taxon>
        <taxon>Pentapetalae</taxon>
        <taxon>rosids</taxon>
        <taxon>fabids</taxon>
        <taxon>Malpighiales</taxon>
        <taxon>Rhizophoraceae</taxon>
        <taxon>Rhizophora</taxon>
    </lineage>
</organism>
<feature type="transmembrane region" description="Helical" evidence="1">
    <location>
        <begin position="12"/>
        <end position="31"/>
    </location>
</feature>
<keyword evidence="1" id="KW-0472">Membrane</keyword>
<dbReference type="EMBL" id="GGEC01092474">
    <property type="protein sequence ID" value="MBX72958.1"/>
    <property type="molecule type" value="Transcribed_RNA"/>
</dbReference>
<dbReference type="AlphaFoldDB" id="A0A2P2R168"/>
<protein>
    <submittedName>
        <fullName evidence="2">Uncharacterized protein</fullName>
    </submittedName>
</protein>
<accession>A0A2P2R168</accession>
<evidence type="ECO:0000256" key="1">
    <source>
        <dbReference type="SAM" id="Phobius"/>
    </source>
</evidence>
<keyword evidence="1" id="KW-1133">Transmembrane helix</keyword>
<keyword evidence="1" id="KW-0812">Transmembrane</keyword>
<name>A0A2P2R168_RHIMU</name>